<dbReference type="Gene3D" id="3.40.50.11170">
    <property type="entry name" value="Uncharacterised protein PF08960, DUF1874"/>
    <property type="match status" value="1"/>
</dbReference>
<evidence type="ECO:0000313" key="1">
    <source>
        <dbReference type="EMBL" id="EJU18836.1"/>
    </source>
</evidence>
<proteinExistence type="predicted"/>
<gene>
    <name evidence="1" type="ORF">HMPREF1127_1109</name>
</gene>
<dbReference type="InterPro" id="IPR037236">
    <property type="entry name" value="STIV_B116-like_sf"/>
</dbReference>
<dbReference type="GeneID" id="75075205"/>
<protein>
    <submittedName>
        <fullName evidence="1">PF08960 domain protein</fullName>
    </submittedName>
</protein>
<accession>A0AAN3VX87</accession>
<dbReference type="AlphaFoldDB" id="A0AAN3VX87"/>
<sequence length="209" mass="24184">MKKIITEGMLVKVKHLPEYTLEEKVEIINELLEMSHYVRFTKDGEEVGVHFHTRGKKGIREIIIWGFLDWRIYDDIEEGKKDFCKTLHFVNVLDLSFKFSKPLAILNTSILTSEGAYEICDISLEDAKEFVIMNEGNLLSAIGHQSTADVLSKLLDIKIEKNRINFEQEEGQKAIVFKLNGRIEEGQILTVEDIERIGYKFQFLEKVSD</sequence>
<dbReference type="EMBL" id="ALKK01000011">
    <property type="protein sequence ID" value="EJU18836.1"/>
    <property type="molecule type" value="Genomic_DNA"/>
</dbReference>
<dbReference type="RefSeq" id="WP_005960448.1">
    <property type="nucleotide sequence ID" value="NZ_ALKK01000011.1"/>
</dbReference>
<reference evidence="1 2" key="1">
    <citation type="submission" date="2012-07" db="EMBL/GenBank/DDBJ databases">
        <authorList>
            <person name="Durkin A.S."/>
            <person name="McCorrison J."/>
            <person name="Torralba M."/>
            <person name="Gillis M."/>
            <person name="Methe B."/>
            <person name="Sutton G."/>
            <person name="Nelson K.E."/>
        </authorList>
    </citation>
    <scope>NUCLEOTIDE SEQUENCE [LARGE SCALE GENOMIC DNA]</scope>
    <source>
        <strain evidence="1 2">Fnf 1007</strain>
    </source>
</reference>
<name>A0AAN3VX87_9FUSO</name>
<evidence type="ECO:0000313" key="2">
    <source>
        <dbReference type="Proteomes" id="UP000003120"/>
    </source>
</evidence>
<comment type="caution">
    <text evidence="1">The sequence shown here is derived from an EMBL/GenBank/DDBJ whole genome shotgun (WGS) entry which is preliminary data.</text>
</comment>
<dbReference type="Pfam" id="PF08960">
    <property type="entry name" value="STIV_B116-like"/>
    <property type="match status" value="1"/>
</dbReference>
<dbReference type="SUPFAM" id="SSF143602">
    <property type="entry name" value="STIV B116-like"/>
    <property type="match status" value="1"/>
</dbReference>
<organism evidence="1 2">
    <name type="scientific">Fusobacterium necrophorum subsp. funduliforme Fnf 1007</name>
    <dbReference type="NCBI Taxonomy" id="1161424"/>
    <lineage>
        <taxon>Bacteria</taxon>
        <taxon>Fusobacteriati</taxon>
        <taxon>Fusobacteriota</taxon>
        <taxon>Fusobacteriia</taxon>
        <taxon>Fusobacteriales</taxon>
        <taxon>Fusobacteriaceae</taxon>
        <taxon>Fusobacterium</taxon>
    </lineage>
</organism>
<dbReference type="Proteomes" id="UP000003120">
    <property type="component" value="Unassembled WGS sequence"/>
</dbReference>
<dbReference type="InterPro" id="IPR015055">
    <property type="entry name" value="STIV_B116-like"/>
</dbReference>